<gene>
    <name evidence="1" type="ORF">FORC53_1305</name>
</gene>
<dbReference type="Proteomes" id="UP000263418">
    <property type="component" value="Chromosome 1"/>
</dbReference>
<accession>A0AAN1PNU5</accession>
<evidence type="ECO:0000313" key="1">
    <source>
        <dbReference type="EMBL" id="AXX59644.1"/>
    </source>
</evidence>
<dbReference type="AlphaFoldDB" id="A0AAN1PNU5"/>
<protein>
    <submittedName>
        <fullName evidence="1">Uncharacterized protein</fullName>
    </submittedName>
</protein>
<reference evidence="1 2" key="1">
    <citation type="submission" date="2017-01" db="EMBL/GenBank/DDBJ databases">
        <title>Complete Genome Sequence of Vibrio vulnificus FORC_053.</title>
        <authorList>
            <consortium name="Food-borne Pathogen Omics Research Center"/>
            <person name="Chung H.Y."/>
            <person name="Na E.J."/>
            <person name="Song J.S."/>
            <person name="Kim H."/>
            <person name="Lee J.-H."/>
            <person name="Ryu S."/>
            <person name="Choi S.H."/>
        </authorList>
    </citation>
    <scope>NUCLEOTIDE SEQUENCE [LARGE SCALE GENOMIC DNA]</scope>
    <source>
        <strain evidence="1 2">FORC_053</strain>
    </source>
</reference>
<organism evidence="1 2">
    <name type="scientific">Vibrio vulnificus</name>
    <dbReference type="NCBI Taxonomy" id="672"/>
    <lineage>
        <taxon>Bacteria</taxon>
        <taxon>Pseudomonadati</taxon>
        <taxon>Pseudomonadota</taxon>
        <taxon>Gammaproteobacteria</taxon>
        <taxon>Vibrionales</taxon>
        <taxon>Vibrionaceae</taxon>
        <taxon>Vibrio</taxon>
    </lineage>
</organism>
<name>A0AAN1PNU5_VIBVL</name>
<evidence type="ECO:0000313" key="2">
    <source>
        <dbReference type="Proteomes" id="UP000263418"/>
    </source>
</evidence>
<sequence length="69" mass="7688">MFKSFKFEGVSNLEIEKGFNGYLGGTAIIDISDRQWAHAQIEVHNYESDSGISFLAMSFSVSEVSEAYT</sequence>
<proteinExistence type="predicted"/>
<dbReference type="EMBL" id="CP019290">
    <property type="protein sequence ID" value="AXX59644.1"/>
    <property type="molecule type" value="Genomic_DNA"/>
</dbReference>